<accession>A0A383XRN7</accession>
<dbReference type="InterPro" id="IPR020449">
    <property type="entry name" value="Tscrpt_reg_AraC-type_HTH"/>
</dbReference>
<reference evidence="5 6" key="1">
    <citation type="submission" date="2018-05" db="EMBL/GenBank/DDBJ databases">
        <title>Abyssibacter profundi OUC007T gen. nov., sp. nov, a marine bacterium isolated from seawater of the Mariana Trench.</title>
        <authorList>
            <person name="Zhou S."/>
        </authorList>
    </citation>
    <scope>NUCLEOTIDE SEQUENCE [LARGE SCALE GENOMIC DNA]</scope>
    <source>
        <strain evidence="5 6">OUC007</strain>
    </source>
</reference>
<evidence type="ECO:0000313" key="5">
    <source>
        <dbReference type="EMBL" id="PWN55291.1"/>
    </source>
</evidence>
<dbReference type="SMART" id="SM00342">
    <property type="entry name" value="HTH_ARAC"/>
    <property type="match status" value="1"/>
</dbReference>
<dbReference type="PANTHER" id="PTHR47894">
    <property type="entry name" value="HTH-TYPE TRANSCRIPTIONAL REGULATOR GADX"/>
    <property type="match status" value="1"/>
</dbReference>
<name>A0A383XRN7_9GAMM</name>
<dbReference type="Gene3D" id="1.10.10.60">
    <property type="entry name" value="Homeodomain-like"/>
    <property type="match status" value="1"/>
</dbReference>
<dbReference type="SUPFAM" id="SSF46689">
    <property type="entry name" value="Homeodomain-like"/>
    <property type="match status" value="1"/>
</dbReference>
<proteinExistence type="predicted"/>
<organism evidence="5 6">
    <name type="scientific">Abyssibacter profundi</name>
    <dbReference type="NCBI Taxonomy" id="2182787"/>
    <lineage>
        <taxon>Bacteria</taxon>
        <taxon>Pseudomonadati</taxon>
        <taxon>Pseudomonadota</taxon>
        <taxon>Gammaproteobacteria</taxon>
        <taxon>Chromatiales</taxon>
        <taxon>Oceanococcaceae</taxon>
        <taxon>Abyssibacter</taxon>
    </lineage>
</organism>
<dbReference type="Proteomes" id="UP000251800">
    <property type="component" value="Unassembled WGS sequence"/>
</dbReference>
<protein>
    <submittedName>
        <fullName evidence="5">AraC family transcriptional regulator</fullName>
    </submittedName>
</protein>
<dbReference type="GO" id="GO:0000976">
    <property type="term" value="F:transcription cis-regulatory region binding"/>
    <property type="evidence" value="ECO:0007669"/>
    <property type="project" value="TreeGrafter"/>
</dbReference>
<dbReference type="InterPro" id="IPR032687">
    <property type="entry name" value="AraC-type_N"/>
</dbReference>
<dbReference type="InterPro" id="IPR018060">
    <property type="entry name" value="HTH_AraC"/>
</dbReference>
<dbReference type="Pfam" id="PF12833">
    <property type="entry name" value="HTH_18"/>
    <property type="match status" value="1"/>
</dbReference>
<dbReference type="InterPro" id="IPR009057">
    <property type="entry name" value="Homeodomain-like_sf"/>
</dbReference>
<keyword evidence="2" id="KW-0238">DNA-binding</keyword>
<feature type="domain" description="HTH araC/xylS-type" evidence="4">
    <location>
        <begin position="237"/>
        <end position="338"/>
    </location>
</feature>
<evidence type="ECO:0000313" key="6">
    <source>
        <dbReference type="Proteomes" id="UP000251800"/>
    </source>
</evidence>
<evidence type="ECO:0000256" key="1">
    <source>
        <dbReference type="ARBA" id="ARBA00023015"/>
    </source>
</evidence>
<gene>
    <name evidence="5" type="ORF">DEH80_12425</name>
</gene>
<dbReference type="GO" id="GO:0005829">
    <property type="term" value="C:cytosol"/>
    <property type="evidence" value="ECO:0007669"/>
    <property type="project" value="TreeGrafter"/>
</dbReference>
<keyword evidence="1" id="KW-0805">Transcription regulation</keyword>
<evidence type="ECO:0000256" key="2">
    <source>
        <dbReference type="ARBA" id="ARBA00023125"/>
    </source>
</evidence>
<keyword evidence="6" id="KW-1185">Reference proteome</keyword>
<evidence type="ECO:0000259" key="4">
    <source>
        <dbReference type="PROSITE" id="PS01124"/>
    </source>
</evidence>
<dbReference type="PROSITE" id="PS01124">
    <property type="entry name" value="HTH_ARAC_FAMILY_2"/>
    <property type="match status" value="1"/>
</dbReference>
<dbReference type="PANTHER" id="PTHR47894:SF1">
    <property type="entry name" value="HTH-TYPE TRANSCRIPTIONAL REGULATOR VQSM"/>
    <property type="match status" value="1"/>
</dbReference>
<comment type="caution">
    <text evidence="5">The sequence shown here is derived from an EMBL/GenBank/DDBJ whole genome shotgun (WGS) entry which is preliminary data.</text>
</comment>
<keyword evidence="3" id="KW-0804">Transcription</keyword>
<evidence type="ECO:0000256" key="3">
    <source>
        <dbReference type="ARBA" id="ARBA00023163"/>
    </source>
</evidence>
<sequence length="344" mass="38687">MSGQVMQVPLRYYLRLADLLVGEGIDIALVLTEAGIPDELLTTPDAMIPFEQVDRVLVELSERTGRSELGAELGRLLTVGSHSIVGFGMLSSATLAESLRFVGRYFRLVMPSFQLRYLYHPSGSVLHFTPVCAMSNHCLNFHLETIAMAAYHELNDLSDQQVIPHRISMSMPRPAHAAWYEQYRRTDFHFGVEGPPGVRLSYDHDFANLPLTMADTNSLKVAEARCQAQVAEFARIGQFADWVSMTMREVSDRLPTMEELANMLNISTRTLNRYLKREGTSFRALHSSIQHAVAKERLSTGCRSVSSVAYSLGYSDPANFSHAFRRLEGMSPRQYQRDCLESQS</sequence>
<dbReference type="Pfam" id="PF12625">
    <property type="entry name" value="Arabinose_bd"/>
    <property type="match status" value="1"/>
</dbReference>
<dbReference type="GO" id="GO:0003700">
    <property type="term" value="F:DNA-binding transcription factor activity"/>
    <property type="evidence" value="ECO:0007669"/>
    <property type="project" value="InterPro"/>
</dbReference>
<dbReference type="EMBL" id="QEQK01000011">
    <property type="protein sequence ID" value="PWN55291.1"/>
    <property type="molecule type" value="Genomic_DNA"/>
</dbReference>
<dbReference type="PRINTS" id="PR00032">
    <property type="entry name" value="HTHARAC"/>
</dbReference>
<dbReference type="AlphaFoldDB" id="A0A383XRN7"/>
<dbReference type="OrthoDB" id="5818519at2"/>